<keyword evidence="3 7" id="KW-0812">Transmembrane</keyword>
<feature type="transmembrane region" description="Helical" evidence="7">
    <location>
        <begin position="176"/>
        <end position="192"/>
    </location>
</feature>
<evidence type="ECO:0000313" key="10">
    <source>
        <dbReference type="Proteomes" id="UP000254893"/>
    </source>
</evidence>
<feature type="transmembrane region" description="Helical" evidence="7">
    <location>
        <begin position="12"/>
        <end position="33"/>
    </location>
</feature>
<accession>A0A380BBJ3</accession>
<protein>
    <submittedName>
        <fullName evidence="9">Intramembrane serine protease GlpG</fullName>
    </submittedName>
</protein>
<dbReference type="PANTHER" id="PTHR43731:SF14">
    <property type="entry name" value="PRESENILIN-ASSOCIATED RHOMBOID-LIKE PROTEIN, MITOCHONDRIAL"/>
    <property type="match status" value="1"/>
</dbReference>
<feature type="transmembrane region" description="Helical" evidence="7">
    <location>
        <begin position="45"/>
        <end position="72"/>
    </location>
</feature>
<dbReference type="RefSeq" id="WP_003012175.1">
    <property type="nucleotide sequence ID" value="NZ_CP068082.1"/>
</dbReference>
<evidence type="ECO:0000256" key="3">
    <source>
        <dbReference type="ARBA" id="ARBA00022692"/>
    </source>
</evidence>
<feature type="transmembrane region" description="Helical" evidence="7">
    <location>
        <begin position="148"/>
        <end position="169"/>
    </location>
</feature>
<evidence type="ECO:0000313" key="9">
    <source>
        <dbReference type="EMBL" id="SUI98143.1"/>
    </source>
</evidence>
<dbReference type="Proteomes" id="UP000254893">
    <property type="component" value="Unassembled WGS sequence"/>
</dbReference>
<name>A0A380BBJ3_SPHSI</name>
<feature type="domain" description="Peptidase S54 rhomboid" evidence="8">
    <location>
        <begin position="44"/>
        <end position="214"/>
    </location>
</feature>
<proteinExistence type="inferred from homology"/>
<dbReference type="InterPro" id="IPR022764">
    <property type="entry name" value="Peptidase_S54_rhomboid_dom"/>
</dbReference>
<dbReference type="GO" id="GO:0006508">
    <property type="term" value="P:proteolysis"/>
    <property type="evidence" value="ECO:0007669"/>
    <property type="project" value="UniProtKB-KW"/>
</dbReference>
<organism evidence="9 10">
    <name type="scientific">Sphingobacterium spiritivorum</name>
    <name type="common">Flavobacterium spiritivorum</name>
    <dbReference type="NCBI Taxonomy" id="258"/>
    <lineage>
        <taxon>Bacteria</taxon>
        <taxon>Pseudomonadati</taxon>
        <taxon>Bacteroidota</taxon>
        <taxon>Sphingobacteriia</taxon>
        <taxon>Sphingobacteriales</taxon>
        <taxon>Sphingobacteriaceae</taxon>
        <taxon>Sphingobacterium</taxon>
    </lineage>
</organism>
<dbReference type="InterPro" id="IPR035952">
    <property type="entry name" value="Rhomboid-like_sf"/>
</dbReference>
<evidence type="ECO:0000256" key="7">
    <source>
        <dbReference type="SAM" id="Phobius"/>
    </source>
</evidence>
<dbReference type="GO" id="GO:0004252">
    <property type="term" value="F:serine-type endopeptidase activity"/>
    <property type="evidence" value="ECO:0007669"/>
    <property type="project" value="InterPro"/>
</dbReference>
<dbReference type="SUPFAM" id="SSF144091">
    <property type="entry name" value="Rhomboid-like"/>
    <property type="match status" value="1"/>
</dbReference>
<keyword evidence="6 7" id="KW-0472">Membrane</keyword>
<evidence type="ECO:0000256" key="6">
    <source>
        <dbReference type="ARBA" id="ARBA00023136"/>
    </source>
</evidence>
<dbReference type="AlphaFoldDB" id="A0A380BBJ3"/>
<evidence type="ECO:0000256" key="1">
    <source>
        <dbReference type="ARBA" id="ARBA00004141"/>
    </source>
</evidence>
<dbReference type="Pfam" id="PF01694">
    <property type="entry name" value="Rhomboid"/>
    <property type="match status" value="1"/>
</dbReference>
<dbReference type="InterPro" id="IPR050925">
    <property type="entry name" value="Rhomboid_protease_S54"/>
</dbReference>
<keyword evidence="9" id="KW-0645">Protease</keyword>
<comment type="subcellular location">
    <subcellularLocation>
        <location evidence="1">Membrane</location>
        <topology evidence="1">Multi-pass membrane protein</topology>
    </subcellularLocation>
</comment>
<dbReference type="GO" id="GO:0016020">
    <property type="term" value="C:membrane"/>
    <property type="evidence" value="ECO:0007669"/>
    <property type="project" value="UniProtKB-SubCell"/>
</dbReference>
<keyword evidence="5 7" id="KW-1133">Transmembrane helix</keyword>
<evidence type="ECO:0000256" key="5">
    <source>
        <dbReference type="ARBA" id="ARBA00022989"/>
    </source>
</evidence>
<keyword evidence="4" id="KW-0378">Hydrolase</keyword>
<gene>
    <name evidence="9" type="ORF">NCTC11388_00540</name>
</gene>
<evidence type="ECO:0000256" key="2">
    <source>
        <dbReference type="ARBA" id="ARBA00009045"/>
    </source>
</evidence>
<dbReference type="Gene3D" id="1.20.1540.10">
    <property type="entry name" value="Rhomboid-like"/>
    <property type="match status" value="1"/>
</dbReference>
<sequence length="225" mass="25315">MFPNLSPVVKNLLIINIIFFIGSSLVSQSYQYLAAFYPDSPYFKVWQIITYMFMHGGFSHIFFNMFSLLMFGPMIEQVLGSKRFLNFYLFTGLGALVLQYGIQAIELYQLVGTSFPARQGIDMNALSFEQIAFIKEINYTPLVGASGAIYGILLAFAYLFPNIPLQLIFIPIPIKAKYFIGGLIVIEIYLSLSRPGDSIAHLAHVGGALFAFILLKMWGIRKGIY</sequence>
<dbReference type="PANTHER" id="PTHR43731">
    <property type="entry name" value="RHOMBOID PROTEASE"/>
    <property type="match status" value="1"/>
</dbReference>
<feature type="transmembrane region" description="Helical" evidence="7">
    <location>
        <begin position="198"/>
        <end position="215"/>
    </location>
</feature>
<evidence type="ECO:0000256" key="4">
    <source>
        <dbReference type="ARBA" id="ARBA00022801"/>
    </source>
</evidence>
<evidence type="ECO:0000259" key="8">
    <source>
        <dbReference type="Pfam" id="PF01694"/>
    </source>
</evidence>
<feature type="transmembrane region" description="Helical" evidence="7">
    <location>
        <begin position="84"/>
        <end position="102"/>
    </location>
</feature>
<reference evidence="9 10" key="1">
    <citation type="submission" date="2018-06" db="EMBL/GenBank/DDBJ databases">
        <authorList>
            <consortium name="Pathogen Informatics"/>
            <person name="Doyle S."/>
        </authorList>
    </citation>
    <scope>NUCLEOTIDE SEQUENCE [LARGE SCALE GENOMIC DNA]</scope>
    <source>
        <strain evidence="9 10">NCTC11388</strain>
    </source>
</reference>
<dbReference type="EMBL" id="UGYW01000001">
    <property type="protein sequence ID" value="SUI98143.1"/>
    <property type="molecule type" value="Genomic_DNA"/>
</dbReference>
<comment type="similarity">
    <text evidence="2">Belongs to the peptidase S54 family.</text>
</comment>